<dbReference type="RefSeq" id="WP_153971504.1">
    <property type="nucleotide sequence ID" value="NZ_JACRWE010000001.1"/>
</dbReference>
<evidence type="ECO:0000313" key="1">
    <source>
        <dbReference type="EMBL" id="MBC5995286.1"/>
    </source>
</evidence>
<name>A0ABR7JL04_9FIRM</name>
<dbReference type="Proteomes" id="UP000609849">
    <property type="component" value="Unassembled WGS sequence"/>
</dbReference>
<proteinExistence type="predicted"/>
<accession>A0ABR7JL04</accession>
<reference evidence="1 2" key="1">
    <citation type="submission" date="2020-08" db="EMBL/GenBank/DDBJ databases">
        <authorList>
            <person name="Liu C."/>
            <person name="Sun Q."/>
        </authorList>
    </citation>
    <scope>NUCLEOTIDE SEQUENCE [LARGE SCALE GENOMIC DNA]</scope>
    <source>
        <strain evidence="1 2">NSJ-18</strain>
    </source>
</reference>
<keyword evidence="2" id="KW-1185">Reference proteome</keyword>
<dbReference type="EMBL" id="JACRWE010000001">
    <property type="protein sequence ID" value="MBC5995286.1"/>
    <property type="molecule type" value="Genomic_DNA"/>
</dbReference>
<comment type="caution">
    <text evidence="1">The sequence shown here is derived from an EMBL/GenBank/DDBJ whole genome shotgun (WGS) entry which is preliminary data.</text>
</comment>
<gene>
    <name evidence="1" type="ORF">H8923_00815</name>
</gene>
<sequence>MGMLNNFFNKAVKESKYPFGSKECGNFLKEVYKESIDDTIILTEDIYEKISKYDDINEKIKNLEFEKKSIEHFLQNEMKEYETAFCKERKMTWKSTEKTTIYTKSLKKDNPELASRYLRTSKSRIFKIY</sequence>
<evidence type="ECO:0000313" key="2">
    <source>
        <dbReference type="Proteomes" id="UP000609849"/>
    </source>
</evidence>
<organism evidence="1 2">
    <name type="scientific">Romboutsia faecis</name>
    <dbReference type="NCBI Taxonomy" id="2764597"/>
    <lineage>
        <taxon>Bacteria</taxon>
        <taxon>Bacillati</taxon>
        <taxon>Bacillota</taxon>
        <taxon>Clostridia</taxon>
        <taxon>Peptostreptococcales</taxon>
        <taxon>Peptostreptococcaceae</taxon>
        <taxon>Romboutsia</taxon>
    </lineage>
</organism>
<protein>
    <submittedName>
        <fullName evidence="1">Uncharacterized protein</fullName>
    </submittedName>
</protein>